<dbReference type="InterPro" id="IPR029063">
    <property type="entry name" value="SAM-dependent_MTases_sf"/>
</dbReference>
<comment type="caution">
    <text evidence="1">The sequence shown here is derived from an EMBL/GenBank/DDBJ whole genome shotgun (WGS) entry which is preliminary data.</text>
</comment>
<dbReference type="EMBL" id="LGRX02026910">
    <property type="protein sequence ID" value="KAK3250113.1"/>
    <property type="molecule type" value="Genomic_DNA"/>
</dbReference>
<organism evidence="1 2">
    <name type="scientific">Cymbomonas tetramitiformis</name>
    <dbReference type="NCBI Taxonomy" id="36881"/>
    <lineage>
        <taxon>Eukaryota</taxon>
        <taxon>Viridiplantae</taxon>
        <taxon>Chlorophyta</taxon>
        <taxon>Pyramimonadophyceae</taxon>
        <taxon>Pyramimonadales</taxon>
        <taxon>Pyramimonadaceae</taxon>
        <taxon>Cymbomonas</taxon>
    </lineage>
</organism>
<feature type="non-terminal residue" evidence="1">
    <location>
        <position position="1"/>
    </location>
</feature>
<evidence type="ECO:0000313" key="1">
    <source>
        <dbReference type="EMBL" id="KAK3250113.1"/>
    </source>
</evidence>
<dbReference type="Proteomes" id="UP001190700">
    <property type="component" value="Unassembled WGS sequence"/>
</dbReference>
<protein>
    <recommendedName>
        <fullName evidence="3">DNA (cytosine-5-)-methyltransferase</fullName>
    </recommendedName>
</protein>
<gene>
    <name evidence="1" type="ORF">CYMTET_40496</name>
</gene>
<sequence>SLLQELLSTSNLLVSLSASARCRGLPLCLVFGVELLDLLHQGGHDLVLLSQLLLVLLLLLNHRLGPVLLGKLRVGYAVKDKTALNAFVREMRALVSDDDEVKDHHGLALPESVKARLDGALQKFHCNLDQPSNTIVGKVAVGVARYWRCVTPLSDSYYTVAEFKRFQSIPDHVPMMGANINGDYLQIGNAVPYLMAKAWGKSILEAFKKGRRW</sequence>
<name>A0AAE0C974_9CHLO</name>
<dbReference type="Gene3D" id="3.90.120.10">
    <property type="entry name" value="DNA Methylase, subunit A, domain 2"/>
    <property type="match status" value="1"/>
</dbReference>
<reference evidence="1 2" key="1">
    <citation type="journal article" date="2015" name="Genome Biol. Evol.">
        <title>Comparative Genomics of a Bacterivorous Green Alga Reveals Evolutionary Causalities and Consequences of Phago-Mixotrophic Mode of Nutrition.</title>
        <authorList>
            <person name="Burns J.A."/>
            <person name="Paasch A."/>
            <person name="Narechania A."/>
            <person name="Kim E."/>
        </authorList>
    </citation>
    <scope>NUCLEOTIDE SEQUENCE [LARGE SCALE GENOMIC DNA]</scope>
    <source>
        <strain evidence="1 2">PLY_AMNH</strain>
    </source>
</reference>
<evidence type="ECO:0008006" key="3">
    <source>
        <dbReference type="Google" id="ProtNLM"/>
    </source>
</evidence>
<proteinExistence type="predicted"/>
<keyword evidence="2" id="KW-1185">Reference proteome</keyword>
<evidence type="ECO:0000313" key="2">
    <source>
        <dbReference type="Proteomes" id="UP001190700"/>
    </source>
</evidence>
<accession>A0AAE0C974</accession>
<dbReference type="SUPFAM" id="SSF53335">
    <property type="entry name" value="S-adenosyl-L-methionine-dependent methyltransferases"/>
    <property type="match status" value="1"/>
</dbReference>
<dbReference type="AlphaFoldDB" id="A0AAE0C974"/>